<name>A0A7W8LR89_9DEIO</name>
<evidence type="ECO:0000313" key="3">
    <source>
        <dbReference type="Proteomes" id="UP000525389"/>
    </source>
</evidence>
<gene>
    <name evidence="2" type="ORF">HNQ09_003021</name>
</gene>
<evidence type="ECO:0000256" key="1">
    <source>
        <dbReference type="SAM" id="MobiDB-lite"/>
    </source>
</evidence>
<evidence type="ECO:0000313" key="2">
    <source>
        <dbReference type="EMBL" id="MBB5235564.1"/>
    </source>
</evidence>
<reference evidence="2 3" key="1">
    <citation type="submission" date="2020-08" db="EMBL/GenBank/DDBJ databases">
        <title>Genomic Encyclopedia of Type Strains, Phase IV (KMG-IV): sequencing the most valuable type-strain genomes for metagenomic binning, comparative biology and taxonomic classification.</title>
        <authorList>
            <person name="Goeker M."/>
        </authorList>
    </citation>
    <scope>NUCLEOTIDE SEQUENCE [LARGE SCALE GENOMIC DNA]</scope>
    <source>
        <strain evidence="2 3">DSM 101791</strain>
    </source>
</reference>
<dbReference type="AlphaFoldDB" id="A0A7W8LR89"/>
<proteinExistence type="predicted"/>
<protein>
    <submittedName>
        <fullName evidence="2">Uncharacterized protein</fullName>
    </submittedName>
</protein>
<sequence length="113" mass="12183">MSTNHTPAHLDALQTVAADARRTEGPAACAPHDLRENGSRAAPTSVRAVLTLVQQTVSPGFNLPTRLRRAAAELDDAVQCANLAYPHVLDHHALFLVYRTVARVTGHLLTDVE</sequence>
<organism evidence="2 3">
    <name type="scientific">Deinococcus budaensis</name>
    <dbReference type="NCBI Taxonomy" id="1665626"/>
    <lineage>
        <taxon>Bacteria</taxon>
        <taxon>Thermotogati</taxon>
        <taxon>Deinococcota</taxon>
        <taxon>Deinococci</taxon>
        <taxon>Deinococcales</taxon>
        <taxon>Deinococcaceae</taxon>
        <taxon>Deinococcus</taxon>
    </lineage>
</organism>
<dbReference type="RefSeq" id="WP_184030887.1">
    <property type="nucleotide sequence ID" value="NZ_JACHFN010000013.1"/>
</dbReference>
<comment type="caution">
    <text evidence="2">The sequence shown here is derived from an EMBL/GenBank/DDBJ whole genome shotgun (WGS) entry which is preliminary data.</text>
</comment>
<dbReference type="Proteomes" id="UP000525389">
    <property type="component" value="Unassembled WGS sequence"/>
</dbReference>
<feature type="region of interest" description="Disordered" evidence="1">
    <location>
        <begin position="21"/>
        <end position="41"/>
    </location>
</feature>
<accession>A0A7W8LR89</accession>
<keyword evidence="3" id="KW-1185">Reference proteome</keyword>
<dbReference type="EMBL" id="JACHFN010000013">
    <property type="protein sequence ID" value="MBB5235564.1"/>
    <property type="molecule type" value="Genomic_DNA"/>
</dbReference>